<dbReference type="GO" id="GO:0019005">
    <property type="term" value="C:SCF ubiquitin ligase complex"/>
    <property type="evidence" value="ECO:0007669"/>
    <property type="project" value="TreeGrafter"/>
</dbReference>
<reference evidence="4 5" key="1">
    <citation type="submission" date="2024-02" db="EMBL/GenBank/DDBJ databases">
        <title>Chromosome-scale genome assembly of the rough periwinkle Littorina saxatilis.</title>
        <authorList>
            <person name="De Jode A."/>
            <person name="Faria R."/>
            <person name="Formenti G."/>
            <person name="Sims Y."/>
            <person name="Smith T.P."/>
            <person name="Tracey A."/>
            <person name="Wood J.M.D."/>
            <person name="Zagrodzka Z.B."/>
            <person name="Johannesson K."/>
            <person name="Butlin R.K."/>
            <person name="Leder E.H."/>
        </authorList>
    </citation>
    <scope>NUCLEOTIDE SEQUENCE [LARGE SCALE GENOMIC DNA]</scope>
    <source>
        <strain evidence="4">Snail1</strain>
        <tissue evidence="4">Muscle</tissue>
    </source>
</reference>
<evidence type="ECO:0000313" key="4">
    <source>
        <dbReference type="EMBL" id="KAK7097907.1"/>
    </source>
</evidence>
<dbReference type="GO" id="GO:0031146">
    <property type="term" value="P:SCF-dependent proteasomal ubiquitin-dependent protein catabolic process"/>
    <property type="evidence" value="ECO:0007669"/>
    <property type="project" value="TreeGrafter"/>
</dbReference>
<dbReference type="SUPFAM" id="SSF81383">
    <property type="entry name" value="F-box domain"/>
    <property type="match status" value="1"/>
</dbReference>
<dbReference type="Gene3D" id="3.80.10.10">
    <property type="entry name" value="Ribonuclease Inhibitor"/>
    <property type="match status" value="2"/>
</dbReference>
<organism evidence="4 5">
    <name type="scientific">Littorina saxatilis</name>
    <dbReference type="NCBI Taxonomy" id="31220"/>
    <lineage>
        <taxon>Eukaryota</taxon>
        <taxon>Metazoa</taxon>
        <taxon>Spiralia</taxon>
        <taxon>Lophotrochozoa</taxon>
        <taxon>Mollusca</taxon>
        <taxon>Gastropoda</taxon>
        <taxon>Caenogastropoda</taxon>
        <taxon>Littorinimorpha</taxon>
        <taxon>Littorinoidea</taxon>
        <taxon>Littorinidae</taxon>
        <taxon>Littorina</taxon>
    </lineage>
</organism>
<name>A0AAN9G7K5_9CAEN</name>
<dbReference type="Proteomes" id="UP001374579">
    <property type="component" value="Unassembled WGS sequence"/>
</dbReference>
<protein>
    <recommendedName>
        <fullName evidence="3">F-box domain-containing protein</fullName>
    </recommendedName>
</protein>
<gene>
    <name evidence="4" type="ORF">V1264_004813</name>
</gene>
<feature type="compositionally biased region" description="Polar residues" evidence="2">
    <location>
        <begin position="112"/>
        <end position="123"/>
    </location>
</feature>
<dbReference type="Pfam" id="PF12937">
    <property type="entry name" value="F-box-like"/>
    <property type="match status" value="1"/>
</dbReference>
<dbReference type="AlphaFoldDB" id="A0AAN9G7K5"/>
<feature type="region of interest" description="Disordered" evidence="2">
    <location>
        <begin position="99"/>
        <end position="174"/>
    </location>
</feature>
<keyword evidence="1" id="KW-0833">Ubl conjugation pathway</keyword>
<comment type="caution">
    <text evidence="4">The sequence shown here is derived from an EMBL/GenBank/DDBJ whole genome shotgun (WGS) entry which is preliminary data.</text>
</comment>
<evidence type="ECO:0000256" key="1">
    <source>
        <dbReference type="ARBA" id="ARBA00022786"/>
    </source>
</evidence>
<evidence type="ECO:0000313" key="5">
    <source>
        <dbReference type="Proteomes" id="UP001374579"/>
    </source>
</evidence>
<dbReference type="Gene3D" id="1.20.1280.50">
    <property type="match status" value="1"/>
</dbReference>
<proteinExistence type="predicted"/>
<sequence>MTQSCVLSEPCSLYGIESLPFELTQSEIILKPSSTDDHLLKVSSVPSDIFLGASSRTLTTDLFGQVESDFSLEQGSLKDIESLPASEINLASSLQTIRASSRETSPRLASNGGHQTWSTSSLEAESRKDKESLLSSDAPCQGLSVMGTDPEHADSVDSEALSQAHGHSDGGVELKHLDSVTPTVCSVSMEDVPDEVFLNIFSFLAQEDLCRHVTRVCKRWHRLAYDSTLWRKLDCSRWRSTGYQLQQIVLRIPGAIRWLDISAMDNLTLDDVAAVSVNCPELTYLDVGFVDDFNSDMLYLILMNCPKLCFLNVEGCRNANNEMMLTLAKTSGCQLRQLNFSHCSLTDESLTLLMKHMTGITHLNIDGISWISDEVVRQLASTYQDTLESLELDGNDLSDSTMEAVCGCQRLHTLSVSFCDDLSDRSVRHLLRLKQLEKLVLRKGLGLSAFAVTECFTSSVMQNLAYLDLTECQQLNDQGVQAIAQCCGRSVKTLNLAWCWLVTDRGVEAVAQHCWKMEKLYLTGLHRLEGAWLPVAVRNMKHLTYITFEQCNEVVDPVIEEAVREKHDLVILNYYGEVFIHRCQQ</sequence>
<dbReference type="InterPro" id="IPR001611">
    <property type="entry name" value="Leu-rich_rpt"/>
</dbReference>
<accession>A0AAN9G7K5</accession>
<dbReference type="PROSITE" id="PS50181">
    <property type="entry name" value="FBOX"/>
    <property type="match status" value="1"/>
</dbReference>
<dbReference type="InterPro" id="IPR001810">
    <property type="entry name" value="F-box_dom"/>
</dbReference>
<keyword evidence="5" id="KW-1185">Reference proteome</keyword>
<dbReference type="Pfam" id="PF13516">
    <property type="entry name" value="LRR_6"/>
    <property type="match status" value="2"/>
</dbReference>
<dbReference type="SUPFAM" id="SSF52047">
    <property type="entry name" value="RNI-like"/>
    <property type="match status" value="1"/>
</dbReference>
<dbReference type="InterPro" id="IPR036047">
    <property type="entry name" value="F-box-like_dom_sf"/>
</dbReference>
<dbReference type="SMART" id="SM00367">
    <property type="entry name" value="LRR_CC"/>
    <property type="match status" value="6"/>
</dbReference>
<evidence type="ECO:0000256" key="2">
    <source>
        <dbReference type="SAM" id="MobiDB-lite"/>
    </source>
</evidence>
<dbReference type="EMBL" id="JBAMIC010000013">
    <property type="protein sequence ID" value="KAK7097907.1"/>
    <property type="molecule type" value="Genomic_DNA"/>
</dbReference>
<evidence type="ECO:0000259" key="3">
    <source>
        <dbReference type="PROSITE" id="PS50181"/>
    </source>
</evidence>
<dbReference type="InterPro" id="IPR006553">
    <property type="entry name" value="Leu-rich_rpt_Cys-con_subtyp"/>
</dbReference>
<dbReference type="SMART" id="SM00256">
    <property type="entry name" value="FBOX"/>
    <property type="match status" value="1"/>
</dbReference>
<feature type="domain" description="F-box" evidence="3">
    <location>
        <begin position="186"/>
        <end position="233"/>
    </location>
</feature>
<dbReference type="InterPro" id="IPR032675">
    <property type="entry name" value="LRR_dom_sf"/>
</dbReference>
<dbReference type="PANTHER" id="PTHR13318">
    <property type="entry name" value="PARTNER OF PAIRED, ISOFORM B-RELATED"/>
    <property type="match status" value="1"/>
</dbReference>